<dbReference type="CDD" id="cd05398">
    <property type="entry name" value="NT_ClassII-CCAase"/>
    <property type="match status" value="1"/>
</dbReference>
<dbReference type="Pfam" id="PF12627">
    <property type="entry name" value="PolyA_pol_RNAbd"/>
    <property type="match status" value="1"/>
</dbReference>
<dbReference type="PIRSF" id="PIRSF000813">
    <property type="entry name" value="CCA_bact"/>
    <property type="match status" value="1"/>
</dbReference>
<sequence length="368" mass="41405">MEICLVGGAVRDQLLGLAVKDRDWVVVGATPEELIAQGYRPVGRDFPVFLHPQNAEEYALARTERKSGKGYLGFECYAAPDVTLEEDLARRDLTINAMAQRANGELVDPYGGQADLAARCLRHVSPAFAEDPLRVLRVARFASRFAPLGFQVAEETLALMQEISLSGELRHLTPERVWQEWERSLASRHCWVFLQVLEAALALEDLLPELLPLPLTQIQTGLQHLGDTASAEQRFTLILFFALSKSEKLERLDALCQRLRIPNRFRDQASAFCSQARSLYQFSQLDACARLHTLKQLKLLKHPKYLSNWMSLLHACFQDVAPHLADRLDALLQALSRIDPQTFIQKGIQGQALGQALEAEQLRLCAHF</sequence>
<evidence type="ECO:0008006" key="16">
    <source>
        <dbReference type="Google" id="ProtNLM"/>
    </source>
</evidence>
<dbReference type="Pfam" id="PF01743">
    <property type="entry name" value="PolyA_pol"/>
    <property type="match status" value="1"/>
</dbReference>
<dbReference type="InterPro" id="IPR050124">
    <property type="entry name" value="tRNA_CCA-adding_enzyme"/>
</dbReference>
<comment type="similarity">
    <text evidence="11">Belongs to the tRNA nucleotidyltransferase/poly(A) polymerase family.</text>
</comment>
<feature type="domain" description="tRNA nucleotidyltransferase/poly(A) polymerase RNA and SrmB- binding" evidence="13">
    <location>
        <begin position="149"/>
        <end position="210"/>
    </location>
</feature>
<organism evidence="14 15">
    <name type="scientific">Nitrincola tapanii</name>
    <dbReference type="NCBI Taxonomy" id="1708751"/>
    <lineage>
        <taxon>Bacteria</taxon>
        <taxon>Pseudomonadati</taxon>
        <taxon>Pseudomonadota</taxon>
        <taxon>Gammaproteobacteria</taxon>
        <taxon>Oceanospirillales</taxon>
        <taxon>Oceanospirillaceae</taxon>
        <taxon>Nitrincola</taxon>
    </lineage>
</organism>
<evidence type="ECO:0000256" key="7">
    <source>
        <dbReference type="ARBA" id="ARBA00022800"/>
    </source>
</evidence>
<dbReference type="InterPro" id="IPR032828">
    <property type="entry name" value="PolyA_RNA-bd"/>
</dbReference>
<evidence type="ECO:0000256" key="8">
    <source>
        <dbReference type="ARBA" id="ARBA00022840"/>
    </source>
</evidence>
<gene>
    <name evidence="14" type="ORF">E1H14_12820</name>
</gene>
<comment type="cofactor">
    <cofactor evidence="1">
        <name>Mg(2+)</name>
        <dbReference type="ChEBI" id="CHEBI:18420"/>
    </cofactor>
</comment>
<evidence type="ECO:0000256" key="1">
    <source>
        <dbReference type="ARBA" id="ARBA00001946"/>
    </source>
</evidence>
<dbReference type="GO" id="GO:0005524">
    <property type="term" value="F:ATP binding"/>
    <property type="evidence" value="ECO:0007669"/>
    <property type="project" value="UniProtKB-KW"/>
</dbReference>
<proteinExistence type="inferred from homology"/>
<evidence type="ECO:0000259" key="12">
    <source>
        <dbReference type="Pfam" id="PF01743"/>
    </source>
</evidence>
<protein>
    <recommendedName>
        <fullName evidence="16">CCA tRNA nucleotidyltransferase</fullName>
    </recommendedName>
</protein>
<dbReference type="GO" id="GO:0042245">
    <property type="term" value="P:RNA repair"/>
    <property type="evidence" value="ECO:0007669"/>
    <property type="project" value="UniProtKB-KW"/>
</dbReference>
<dbReference type="SUPFAM" id="SSF81301">
    <property type="entry name" value="Nucleotidyltransferase"/>
    <property type="match status" value="1"/>
</dbReference>
<dbReference type="OrthoDB" id="9805698at2"/>
<evidence type="ECO:0000256" key="9">
    <source>
        <dbReference type="ARBA" id="ARBA00022842"/>
    </source>
</evidence>
<dbReference type="GO" id="GO:0004810">
    <property type="term" value="F:CCA tRNA nucleotidyltransferase activity"/>
    <property type="evidence" value="ECO:0007669"/>
    <property type="project" value="InterPro"/>
</dbReference>
<evidence type="ECO:0000313" key="14">
    <source>
        <dbReference type="EMBL" id="KAA0873556.1"/>
    </source>
</evidence>
<evidence type="ECO:0000256" key="6">
    <source>
        <dbReference type="ARBA" id="ARBA00022741"/>
    </source>
</evidence>
<dbReference type="GO" id="GO:0046872">
    <property type="term" value="F:metal ion binding"/>
    <property type="evidence" value="ECO:0007669"/>
    <property type="project" value="UniProtKB-KW"/>
</dbReference>
<evidence type="ECO:0000256" key="5">
    <source>
        <dbReference type="ARBA" id="ARBA00022723"/>
    </source>
</evidence>
<keyword evidence="7" id="KW-0692">RNA repair</keyword>
<dbReference type="InterPro" id="IPR012006">
    <property type="entry name" value="CCA_bact"/>
</dbReference>
<dbReference type="PANTHER" id="PTHR47545">
    <property type="entry name" value="MULTIFUNCTIONAL CCA PROTEIN"/>
    <property type="match status" value="1"/>
</dbReference>
<dbReference type="PANTHER" id="PTHR47545:SF1">
    <property type="entry name" value="MULTIFUNCTIONAL CCA PROTEIN"/>
    <property type="match status" value="1"/>
</dbReference>
<keyword evidence="9" id="KW-0460">Magnesium</keyword>
<name>A0A5A9VYL0_9GAMM</name>
<evidence type="ECO:0000256" key="3">
    <source>
        <dbReference type="ARBA" id="ARBA00022694"/>
    </source>
</evidence>
<dbReference type="SUPFAM" id="SSF81891">
    <property type="entry name" value="Poly A polymerase C-terminal region-like"/>
    <property type="match status" value="1"/>
</dbReference>
<evidence type="ECO:0000259" key="13">
    <source>
        <dbReference type="Pfam" id="PF12627"/>
    </source>
</evidence>
<evidence type="ECO:0000256" key="4">
    <source>
        <dbReference type="ARBA" id="ARBA00022695"/>
    </source>
</evidence>
<dbReference type="RefSeq" id="WP_149391883.1">
    <property type="nucleotide sequence ID" value="NZ_SMRS01000013.1"/>
</dbReference>
<keyword evidence="5" id="KW-0479">Metal-binding</keyword>
<evidence type="ECO:0000256" key="2">
    <source>
        <dbReference type="ARBA" id="ARBA00022679"/>
    </source>
</evidence>
<dbReference type="GO" id="GO:0003723">
    <property type="term" value="F:RNA binding"/>
    <property type="evidence" value="ECO:0007669"/>
    <property type="project" value="UniProtKB-KW"/>
</dbReference>
<dbReference type="Gene3D" id="1.10.3090.10">
    <property type="entry name" value="cca-adding enzyme, domain 2"/>
    <property type="match status" value="1"/>
</dbReference>
<dbReference type="EMBL" id="SMRS01000013">
    <property type="protein sequence ID" value="KAA0873556.1"/>
    <property type="molecule type" value="Genomic_DNA"/>
</dbReference>
<evidence type="ECO:0000256" key="11">
    <source>
        <dbReference type="RuleBase" id="RU003953"/>
    </source>
</evidence>
<keyword evidence="6" id="KW-0547">Nucleotide-binding</keyword>
<comment type="caution">
    <text evidence="14">The sequence shown here is derived from an EMBL/GenBank/DDBJ whole genome shotgun (WGS) entry which is preliminary data.</text>
</comment>
<keyword evidence="2 11" id="KW-0808">Transferase</keyword>
<dbReference type="GO" id="GO:0001680">
    <property type="term" value="P:tRNA 3'-terminal CCA addition"/>
    <property type="evidence" value="ECO:0007669"/>
    <property type="project" value="InterPro"/>
</dbReference>
<keyword evidence="8" id="KW-0067">ATP-binding</keyword>
<dbReference type="Gene3D" id="3.30.460.10">
    <property type="entry name" value="Beta Polymerase, domain 2"/>
    <property type="match status" value="1"/>
</dbReference>
<accession>A0A5A9VYL0</accession>
<keyword evidence="15" id="KW-1185">Reference proteome</keyword>
<dbReference type="Proteomes" id="UP000325302">
    <property type="component" value="Unassembled WGS sequence"/>
</dbReference>
<dbReference type="AlphaFoldDB" id="A0A5A9VYL0"/>
<feature type="domain" description="Poly A polymerase head" evidence="12">
    <location>
        <begin position="5"/>
        <end position="122"/>
    </location>
</feature>
<reference evidence="14 15" key="1">
    <citation type="submission" date="2019-03" db="EMBL/GenBank/DDBJ databases">
        <title>Nitrincola sp. nov. isolated from an Indian soda lake.</title>
        <authorList>
            <person name="Joshi A."/>
            <person name="Thite S.V."/>
            <person name="Joseph N."/>
            <person name="Dhotre D."/>
            <person name="Moorthy M."/>
            <person name="Shouche Y.S."/>
        </authorList>
    </citation>
    <scope>NUCLEOTIDE SEQUENCE [LARGE SCALE GENOMIC DNA]</scope>
    <source>
        <strain evidence="14 15">MEB193</strain>
    </source>
</reference>
<keyword evidence="3" id="KW-0819">tRNA processing</keyword>
<keyword evidence="10 11" id="KW-0694">RNA-binding</keyword>
<keyword evidence="4" id="KW-0548">Nucleotidyltransferase</keyword>
<evidence type="ECO:0000256" key="10">
    <source>
        <dbReference type="ARBA" id="ARBA00022884"/>
    </source>
</evidence>
<dbReference type="InterPro" id="IPR043519">
    <property type="entry name" value="NT_sf"/>
</dbReference>
<evidence type="ECO:0000313" key="15">
    <source>
        <dbReference type="Proteomes" id="UP000325302"/>
    </source>
</evidence>
<dbReference type="InterPro" id="IPR002646">
    <property type="entry name" value="PolA_pol_head_dom"/>
</dbReference>